<dbReference type="Pfam" id="PF02224">
    <property type="entry name" value="Cytidylate_kin"/>
    <property type="match status" value="1"/>
</dbReference>
<dbReference type="EMBL" id="RHIB01000001">
    <property type="protein sequence ID" value="RNA69122.1"/>
    <property type="molecule type" value="Genomic_DNA"/>
</dbReference>
<comment type="caution">
    <text evidence="11">The sequence shown here is derived from an EMBL/GenBank/DDBJ whole genome shotgun (WGS) entry which is preliminary data.</text>
</comment>
<evidence type="ECO:0000256" key="9">
    <source>
        <dbReference type="HAMAP-Rule" id="MF_00238"/>
    </source>
</evidence>
<keyword evidence="3 9" id="KW-0808">Transferase</keyword>
<dbReference type="GO" id="GO:0036431">
    <property type="term" value="F:dCMP kinase activity"/>
    <property type="evidence" value="ECO:0007669"/>
    <property type="project" value="InterPro"/>
</dbReference>
<keyword evidence="6 9" id="KW-0067">ATP-binding</keyword>
<evidence type="ECO:0000256" key="2">
    <source>
        <dbReference type="ARBA" id="ARBA00022490"/>
    </source>
</evidence>
<evidence type="ECO:0000256" key="6">
    <source>
        <dbReference type="ARBA" id="ARBA00022840"/>
    </source>
</evidence>
<dbReference type="GO" id="GO:0015949">
    <property type="term" value="P:nucleobase-containing small molecule interconversion"/>
    <property type="evidence" value="ECO:0007669"/>
    <property type="project" value="TreeGrafter"/>
</dbReference>
<dbReference type="PANTHER" id="PTHR21299">
    <property type="entry name" value="CYTIDYLATE KINASE/PANTOATE-BETA-ALANINE LIGASE"/>
    <property type="match status" value="1"/>
</dbReference>
<evidence type="ECO:0000256" key="1">
    <source>
        <dbReference type="ARBA" id="ARBA00009427"/>
    </source>
</evidence>
<evidence type="ECO:0000313" key="12">
    <source>
        <dbReference type="Proteomes" id="UP000278746"/>
    </source>
</evidence>
<keyword evidence="12" id="KW-1185">Reference proteome</keyword>
<keyword evidence="2 9" id="KW-0963">Cytoplasm</keyword>
<dbReference type="AlphaFoldDB" id="A0A3M7TW34"/>
<dbReference type="GO" id="GO:0005829">
    <property type="term" value="C:cytosol"/>
    <property type="evidence" value="ECO:0007669"/>
    <property type="project" value="TreeGrafter"/>
</dbReference>
<dbReference type="PANTHER" id="PTHR21299:SF2">
    <property type="entry name" value="CYTIDYLATE KINASE"/>
    <property type="match status" value="1"/>
</dbReference>
<dbReference type="RefSeq" id="WP_122896644.1">
    <property type="nucleotide sequence ID" value="NZ_RHIB01000001.1"/>
</dbReference>
<reference evidence="11 12" key="1">
    <citation type="submission" date="2018-10" db="EMBL/GenBank/DDBJ databases">
        <title>Bacillus Keqinensis sp. nov., a moderately halophilic bacterium isolated from a saline-alkaline lake.</title>
        <authorList>
            <person name="Wang H."/>
        </authorList>
    </citation>
    <scope>NUCLEOTIDE SEQUENCE [LARGE SCALE GENOMIC DNA]</scope>
    <source>
        <strain evidence="11 12">KQ-3</strain>
    </source>
</reference>
<evidence type="ECO:0000256" key="4">
    <source>
        <dbReference type="ARBA" id="ARBA00022741"/>
    </source>
</evidence>
<protein>
    <recommendedName>
        <fullName evidence="9">Cytidylate kinase</fullName>
        <shortName evidence="9">CK</shortName>
        <ecNumber evidence="9">2.7.4.25</ecNumber>
    </recommendedName>
    <alternativeName>
        <fullName evidence="9">Cytidine monophosphate kinase</fullName>
        <shortName evidence="9">CMP kinase</shortName>
    </alternativeName>
</protein>
<keyword evidence="4 9" id="KW-0547">Nucleotide-binding</keyword>
<dbReference type="HAMAP" id="MF_00238">
    <property type="entry name" value="Cytidyl_kinase_type1"/>
    <property type="match status" value="1"/>
</dbReference>
<comment type="subcellular location">
    <subcellularLocation>
        <location evidence="9">Cytoplasm</location>
    </subcellularLocation>
</comment>
<dbReference type="CDD" id="cd02020">
    <property type="entry name" value="CMPK"/>
    <property type="match status" value="1"/>
</dbReference>
<dbReference type="OrthoDB" id="9807434at2"/>
<evidence type="ECO:0000256" key="3">
    <source>
        <dbReference type="ARBA" id="ARBA00022679"/>
    </source>
</evidence>
<keyword evidence="5 9" id="KW-0418">Kinase</keyword>
<dbReference type="InterPro" id="IPR011994">
    <property type="entry name" value="Cytidylate_kinase_dom"/>
</dbReference>
<evidence type="ECO:0000313" key="11">
    <source>
        <dbReference type="EMBL" id="RNA69122.1"/>
    </source>
</evidence>
<dbReference type="NCBIfam" id="TIGR00017">
    <property type="entry name" value="cmk"/>
    <property type="match status" value="1"/>
</dbReference>
<comment type="catalytic activity">
    <reaction evidence="8 9">
        <text>CMP + ATP = CDP + ADP</text>
        <dbReference type="Rhea" id="RHEA:11600"/>
        <dbReference type="ChEBI" id="CHEBI:30616"/>
        <dbReference type="ChEBI" id="CHEBI:58069"/>
        <dbReference type="ChEBI" id="CHEBI:60377"/>
        <dbReference type="ChEBI" id="CHEBI:456216"/>
        <dbReference type="EC" id="2.7.4.25"/>
    </reaction>
</comment>
<proteinExistence type="inferred from homology"/>
<comment type="catalytic activity">
    <reaction evidence="7 9">
        <text>dCMP + ATP = dCDP + ADP</text>
        <dbReference type="Rhea" id="RHEA:25094"/>
        <dbReference type="ChEBI" id="CHEBI:30616"/>
        <dbReference type="ChEBI" id="CHEBI:57566"/>
        <dbReference type="ChEBI" id="CHEBI:58593"/>
        <dbReference type="ChEBI" id="CHEBI:456216"/>
        <dbReference type="EC" id="2.7.4.25"/>
    </reaction>
</comment>
<evidence type="ECO:0000256" key="8">
    <source>
        <dbReference type="ARBA" id="ARBA00048478"/>
    </source>
</evidence>
<dbReference type="InterPro" id="IPR003136">
    <property type="entry name" value="Cytidylate_kin"/>
</dbReference>
<sequence length="227" mass="25560">MKQPINISIDGPAGAGKSTVARQVADALSFTYIDTGAMYRALTYEALKHHVDVHNEARVMSLLKDMEITLENEGMTSRVYVNEEDVTDAVRLNEVTNNVSFIAKHEKIRIEMVKKQQEMAESKRTVMDGRDIGTAVLPDAEVKVFLTASVEERARRRHQEHLDKGIPSDLSVLIEEIARRDKIDSEREFAPLKKAHDAVEVDSTSMSIEEVIQTILQLVRERTNGSE</sequence>
<dbReference type="GO" id="GO:0036430">
    <property type="term" value="F:CMP kinase activity"/>
    <property type="evidence" value="ECO:0007669"/>
    <property type="project" value="RHEA"/>
</dbReference>
<dbReference type="SUPFAM" id="SSF52540">
    <property type="entry name" value="P-loop containing nucleoside triphosphate hydrolases"/>
    <property type="match status" value="1"/>
</dbReference>
<evidence type="ECO:0000259" key="10">
    <source>
        <dbReference type="Pfam" id="PF02224"/>
    </source>
</evidence>
<gene>
    <name evidence="9" type="primary">cmk</name>
    <name evidence="11" type="ORF">EBO34_03990</name>
</gene>
<organism evidence="11 12">
    <name type="scientific">Alteribacter keqinensis</name>
    <dbReference type="NCBI Taxonomy" id="2483800"/>
    <lineage>
        <taxon>Bacteria</taxon>
        <taxon>Bacillati</taxon>
        <taxon>Bacillota</taxon>
        <taxon>Bacilli</taxon>
        <taxon>Bacillales</taxon>
        <taxon>Bacillaceae</taxon>
        <taxon>Alteribacter</taxon>
    </lineage>
</organism>
<evidence type="ECO:0000256" key="5">
    <source>
        <dbReference type="ARBA" id="ARBA00022777"/>
    </source>
</evidence>
<dbReference type="GO" id="GO:0006220">
    <property type="term" value="P:pyrimidine nucleotide metabolic process"/>
    <property type="evidence" value="ECO:0007669"/>
    <property type="project" value="UniProtKB-UniRule"/>
</dbReference>
<dbReference type="Gene3D" id="3.40.50.300">
    <property type="entry name" value="P-loop containing nucleotide triphosphate hydrolases"/>
    <property type="match status" value="1"/>
</dbReference>
<comment type="similarity">
    <text evidence="1 9">Belongs to the cytidylate kinase family. Type 1 subfamily.</text>
</comment>
<dbReference type="InterPro" id="IPR027417">
    <property type="entry name" value="P-loop_NTPase"/>
</dbReference>
<accession>A0A3M7TW34</accession>
<evidence type="ECO:0000256" key="7">
    <source>
        <dbReference type="ARBA" id="ARBA00047615"/>
    </source>
</evidence>
<name>A0A3M7TW34_9BACI</name>
<dbReference type="EC" id="2.7.4.25" evidence="9"/>
<feature type="binding site" evidence="9">
    <location>
        <begin position="11"/>
        <end position="19"/>
    </location>
    <ligand>
        <name>ATP</name>
        <dbReference type="ChEBI" id="CHEBI:30616"/>
    </ligand>
</feature>
<dbReference type="Proteomes" id="UP000278746">
    <property type="component" value="Unassembled WGS sequence"/>
</dbReference>
<dbReference type="GO" id="GO:0005524">
    <property type="term" value="F:ATP binding"/>
    <property type="evidence" value="ECO:0007669"/>
    <property type="project" value="UniProtKB-UniRule"/>
</dbReference>
<feature type="domain" description="Cytidylate kinase" evidence="10">
    <location>
        <begin position="7"/>
        <end position="220"/>
    </location>
</feature>